<name>A0A4V1EFR3_9FIRM</name>
<evidence type="ECO:0000313" key="6">
    <source>
        <dbReference type="EMBL" id="QCP33480.1"/>
    </source>
</evidence>
<dbReference type="GO" id="GO:0008868">
    <property type="term" value="F:galactitol-1-phosphate 5-dehydrogenase activity"/>
    <property type="evidence" value="ECO:0007669"/>
    <property type="project" value="UniProtKB-EC"/>
</dbReference>
<dbReference type="InterPro" id="IPR013149">
    <property type="entry name" value="ADH-like_C"/>
</dbReference>
<dbReference type="Gene3D" id="3.40.50.720">
    <property type="entry name" value="NAD(P)-binding Rossmann-like Domain"/>
    <property type="match status" value="1"/>
</dbReference>
<dbReference type="PROSITE" id="PS00059">
    <property type="entry name" value="ADH_ZINC"/>
    <property type="match status" value="1"/>
</dbReference>
<dbReference type="SUPFAM" id="SSF50129">
    <property type="entry name" value="GroES-like"/>
    <property type="match status" value="1"/>
</dbReference>
<dbReference type="EMBL" id="CP040058">
    <property type="protein sequence ID" value="QCP33480.1"/>
    <property type="molecule type" value="Genomic_DNA"/>
</dbReference>
<keyword evidence="2 4" id="KW-0862">Zinc</keyword>
<proteinExistence type="inferred from homology"/>
<dbReference type="InterPro" id="IPR002328">
    <property type="entry name" value="ADH_Zn_CS"/>
</dbReference>
<dbReference type="SUPFAM" id="SSF51735">
    <property type="entry name" value="NAD(P)-binding Rossmann-fold domains"/>
    <property type="match status" value="1"/>
</dbReference>
<dbReference type="Proteomes" id="UP000298653">
    <property type="component" value="Chromosome"/>
</dbReference>
<accession>A0A4V1EFR3</accession>
<dbReference type="AlphaFoldDB" id="A0A4V1EFR3"/>
<evidence type="ECO:0000256" key="3">
    <source>
        <dbReference type="ARBA" id="ARBA00023002"/>
    </source>
</evidence>
<dbReference type="PANTHER" id="PTHR43401:SF2">
    <property type="entry name" value="L-THREONINE 3-DEHYDROGENASE"/>
    <property type="match status" value="1"/>
</dbReference>
<dbReference type="CDD" id="cd08236">
    <property type="entry name" value="sugar_DH"/>
    <property type="match status" value="1"/>
</dbReference>
<dbReference type="Pfam" id="PF00107">
    <property type="entry name" value="ADH_zinc_N"/>
    <property type="match status" value="1"/>
</dbReference>
<dbReference type="InterPro" id="IPR020843">
    <property type="entry name" value="ER"/>
</dbReference>
<dbReference type="PANTHER" id="PTHR43401">
    <property type="entry name" value="L-THREONINE 3-DEHYDROGENASE"/>
    <property type="match status" value="1"/>
</dbReference>
<dbReference type="Pfam" id="PF08240">
    <property type="entry name" value="ADH_N"/>
    <property type="match status" value="1"/>
</dbReference>
<dbReference type="EC" id="1.1.1.251" evidence="6"/>
<dbReference type="InterPro" id="IPR050129">
    <property type="entry name" value="Zn_alcohol_dh"/>
</dbReference>
<keyword evidence="7" id="KW-1185">Reference proteome</keyword>
<keyword evidence="1 4" id="KW-0479">Metal-binding</keyword>
<sequence>MKALTFYDVQDLRYEEVPDPKIEKDDDVIVKVKAVGICGSDIARYRSLGPYVKGNVWGHEFSGEVIEIGSAVTELTVGDRVVGCPNMVCHECGYCKSGHPSRCESLNTIGAYVPGAFAEYIKMPAVNLVKMVEGMTYEQGALVEPATVAIHGLYQTKIKMGYEVAVVGCGNIGLMAIQWAKAFGAKKVFAIDIDAAQLQVAQKFGADVLINSTDIDFHDEIRKYGNGVDLAIESAGNPFTAARVLGLPRKGGEVVYMGIPYADVPIPRFYFEKIMRNELNIIGSWCTISAPYPGKEWMNAVEYIGNKKVDVLGMVTHRVNLSEGPHMFKKIISNPKGYGKVLLYPEEIM</sequence>
<evidence type="ECO:0000313" key="7">
    <source>
        <dbReference type="Proteomes" id="UP000298653"/>
    </source>
</evidence>
<evidence type="ECO:0000256" key="1">
    <source>
        <dbReference type="ARBA" id="ARBA00022723"/>
    </source>
</evidence>
<dbReference type="KEGG" id="arf:AR1Y2_0026"/>
<dbReference type="InterPro" id="IPR036291">
    <property type="entry name" value="NAD(P)-bd_dom_sf"/>
</dbReference>
<dbReference type="GO" id="GO:0008270">
    <property type="term" value="F:zinc ion binding"/>
    <property type="evidence" value="ECO:0007669"/>
    <property type="project" value="InterPro"/>
</dbReference>
<evidence type="ECO:0000256" key="4">
    <source>
        <dbReference type="RuleBase" id="RU361277"/>
    </source>
</evidence>
<evidence type="ECO:0000256" key="2">
    <source>
        <dbReference type="ARBA" id="ARBA00022833"/>
    </source>
</evidence>
<dbReference type="SMART" id="SM00829">
    <property type="entry name" value="PKS_ER"/>
    <property type="match status" value="1"/>
</dbReference>
<comment type="similarity">
    <text evidence="4">Belongs to the zinc-containing alcohol dehydrogenase family.</text>
</comment>
<dbReference type="InterPro" id="IPR011032">
    <property type="entry name" value="GroES-like_sf"/>
</dbReference>
<evidence type="ECO:0000259" key="5">
    <source>
        <dbReference type="SMART" id="SM00829"/>
    </source>
</evidence>
<feature type="domain" description="Enoyl reductase (ER)" evidence="5">
    <location>
        <begin position="7"/>
        <end position="343"/>
    </location>
</feature>
<dbReference type="OrthoDB" id="9769198at2"/>
<protein>
    <submittedName>
        <fullName evidence="6">Galactitol-1-phosphate 5-dehydrogenase</fullName>
        <ecNumber evidence="6">1.1.1.251</ecNumber>
    </submittedName>
</protein>
<dbReference type="InterPro" id="IPR013154">
    <property type="entry name" value="ADH-like_N"/>
</dbReference>
<organism evidence="6 7">
    <name type="scientific">Anaerostipes rhamnosivorans</name>
    <dbReference type="NCBI Taxonomy" id="1229621"/>
    <lineage>
        <taxon>Bacteria</taxon>
        <taxon>Bacillati</taxon>
        <taxon>Bacillota</taxon>
        <taxon>Clostridia</taxon>
        <taxon>Lachnospirales</taxon>
        <taxon>Lachnospiraceae</taxon>
        <taxon>Anaerostipes</taxon>
    </lineage>
</organism>
<dbReference type="RefSeq" id="WP_137327149.1">
    <property type="nucleotide sequence ID" value="NZ_CP040058.1"/>
</dbReference>
<dbReference type="Gene3D" id="3.90.180.10">
    <property type="entry name" value="Medium-chain alcohol dehydrogenases, catalytic domain"/>
    <property type="match status" value="1"/>
</dbReference>
<reference evidence="6 7" key="1">
    <citation type="submission" date="2019-05" db="EMBL/GenBank/DDBJ databases">
        <title>Complete genome sequencing of Anaerostipes rhamnosivorans.</title>
        <authorList>
            <person name="Bui T.P.N."/>
            <person name="de Vos W.M."/>
        </authorList>
    </citation>
    <scope>NUCLEOTIDE SEQUENCE [LARGE SCALE GENOMIC DNA]</scope>
    <source>
        <strain evidence="6 7">1y2</strain>
    </source>
</reference>
<keyword evidence="3 6" id="KW-0560">Oxidoreductase</keyword>
<gene>
    <name evidence="6" type="ORF">AR1Y2_0026</name>
</gene>
<comment type="cofactor">
    <cofactor evidence="4">
        <name>Zn(2+)</name>
        <dbReference type="ChEBI" id="CHEBI:29105"/>
    </cofactor>
</comment>